<gene>
    <name evidence="3" type="ORF">ASU35_09895</name>
</gene>
<dbReference type="Pfam" id="PF00498">
    <property type="entry name" value="FHA"/>
    <property type="match status" value="1"/>
</dbReference>
<feature type="domain" description="FHA" evidence="2">
    <location>
        <begin position="331"/>
        <end position="381"/>
    </location>
</feature>
<dbReference type="EMBL" id="LNAM01000150">
    <property type="protein sequence ID" value="KSV59225.1"/>
    <property type="molecule type" value="Genomic_DNA"/>
</dbReference>
<accession>A0A0V8QGK3</accession>
<dbReference type="SUPFAM" id="SSF49879">
    <property type="entry name" value="SMAD/FHA domain"/>
    <property type="match status" value="1"/>
</dbReference>
<dbReference type="STRING" id="290052.ASU35_09895"/>
<dbReference type="Proteomes" id="UP000054874">
    <property type="component" value="Unassembled WGS sequence"/>
</dbReference>
<dbReference type="OrthoDB" id="9783862at2"/>
<keyword evidence="1" id="KW-0812">Transmembrane</keyword>
<feature type="transmembrane region" description="Helical" evidence="1">
    <location>
        <begin position="241"/>
        <end position="262"/>
    </location>
</feature>
<feature type="transmembrane region" description="Helical" evidence="1">
    <location>
        <begin position="213"/>
        <end position="235"/>
    </location>
</feature>
<organism evidence="3 4">
    <name type="scientific">Acetivibrio ethanolgignens</name>
    <dbReference type="NCBI Taxonomy" id="290052"/>
    <lineage>
        <taxon>Bacteria</taxon>
        <taxon>Bacillati</taxon>
        <taxon>Bacillota</taxon>
        <taxon>Clostridia</taxon>
        <taxon>Eubacteriales</taxon>
        <taxon>Oscillospiraceae</taxon>
        <taxon>Acetivibrio</taxon>
    </lineage>
</organism>
<dbReference type="RefSeq" id="WP_058352532.1">
    <property type="nucleotide sequence ID" value="NZ_CABMMD010000150.1"/>
</dbReference>
<keyword evidence="1" id="KW-0472">Membrane</keyword>
<dbReference type="Pfam" id="PF19909">
    <property type="entry name" value="DUF6382"/>
    <property type="match status" value="1"/>
</dbReference>
<dbReference type="Gene3D" id="2.60.200.20">
    <property type="match status" value="1"/>
</dbReference>
<dbReference type="InterPro" id="IPR000253">
    <property type="entry name" value="FHA_dom"/>
</dbReference>
<keyword evidence="1" id="KW-1133">Transmembrane helix</keyword>
<dbReference type="AlphaFoldDB" id="A0A0V8QGK3"/>
<comment type="caution">
    <text evidence="3">The sequence shown here is derived from an EMBL/GenBank/DDBJ whole genome shotgun (WGS) entry which is preliminary data.</text>
</comment>
<dbReference type="SMART" id="SM00240">
    <property type="entry name" value="FHA"/>
    <property type="match status" value="1"/>
</dbReference>
<evidence type="ECO:0000259" key="2">
    <source>
        <dbReference type="PROSITE" id="PS50006"/>
    </source>
</evidence>
<dbReference type="PANTHER" id="PTHR23308">
    <property type="entry name" value="NUCLEAR INHIBITOR OF PROTEIN PHOSPHATASE-1"/>
    <property type="match status" value="1"/>
</dbReference>
<reference evidence="3 4" key="1">
    <citation type="submission" date="2015-11" db="EMBL/GenBank/DDBJ databases">
        <title>Butyribacter intestini gen. nov., sp. nov., a butyric acid-producing bacterium of the family Lachnospiraceae isolated from the human faeces.</title>
        <authorList>
            <person name="Zou Y."/>
            <person name="Xue W."/>
            <person name="Luo G."/>
            <person name="Lv M."/>
        </authorList>
    </citation>
    <scope>NUCLEOTIDE SEQUENCE [LARGE SCALE GENOMIC DNA]</scope>
    <source>
        <strain evidence="3 4">ACET-33324</strain>
    </source>
</reference>
<evidence type="ECO:0000256" key="1">
    <source>
        <dbReference type="SAM" id="Phobius"/>
    </source>
</evidence>
<dbReference type="CDD" id="cd00060">
    <property type="entry name" value="FHA"/>
    <property type="match status" value="1"/>
</dbReference>
<dbReference type="InterPro" id="IPR008984">
    <property type="entry name" value="SMAD_FHA_dom_sf"/>
</dbReference>
<evidence type="ECO:0000313" key="4">
    <source>
        <dbReference type="Proteomes" id="UP000054874"/>
    </source>
</evidence>
<dbReference type="InterPro" id="IPR045962">
    <property type="entry name" value="DUF6382"/>
</dbReference>
<evidence type="ECO:0000313" key="3">
    <source>
        <dbReference type="EMBL" id="KSV59225.1"/>
    </source>
</evidence>
<proteinExistence type="predicted"/>
<sequence>MAEIEYRRDMGRNYILLREEIALEEGYFLKLIQNNTIKGILPLEIRTVNAGKECLWDVTGKQSLKAVFEGRGMDRAFLEEIIGKIQEVIKRGEEYLLRPEDYVLEAETIFLDRLDFSLYLCYAPGYQCPMEKKWRDFTEYLMNVADYKNEDMVLYVYGLYKSARQPEGFVGPQLVQLERKEKAERLQRICTDIPEFEERIEEDEMVEKYPVKIYIMAAGIIIAGLFVAGAGLFLWRPQPVQAAVFLMVVGAVTAYVCSRLFLPENKEIRLEHQVEYIPAREPLREEAVFEWERQEEENTAILASEGMERKSFLRAEDKYKYQDIELIEFPFFFGKLKTQVNSSIESPAVSRFHAKIEYLGGEYYLVDLNSTNGTYLNGERLKSNERRHLEPGDKVRFADVGYYFEPVID</sequence>
<dbReference type="InterPro" id="IPR050923">
    <property type="entry name" value="Cell_Proc_Reg/RNA_Proc"/>
</dbReference>
<keyword evidence="4" id="KW-1185">Reference proteome</keyword>
<dbReference type="PROSITE" id="PS50006">
    <property type="entry name" value="FHA_DOMAIN"/>
    <property type="match status" value="1"/>
</dbReference>
<name>A0A0V8QGK3_9FIRM</name>
<protein>
    <recommendedName>
        <fullName evidence="2">FHA domain-containing protein</fullName>
    </recommendedName>
</protein>